<comment type="caution">
    <text evidence="5">The sequence shown here is derived from an EMBL/GenBank/DDBJ whole genome shotgun (WGS) entry which is preliminary data.</text>
</comment>
<evidence type="ECO:0000256" key="1">
    <source>
        <dbReference type="ARBA" id="ARBA00022737"/>
    </source>
</evidence>
<dbReference type="OrthoDB" id="448455at2759"/>
<dbReference type="EMBL" id="PDNB01000022">
    <property type="protein sequence ID" value="PGH15791.1"/>
    <property type="molecule type" value="Genomic_DNA"/>
</dbReference>
<evidence type="ECO:0000313" key="5">
    <source>
        <dbReference type="EMBL" id="PGH15791.1"/>
    </source>
</evidence>
<dbReference type="STRING" id="1447875.A0A2B7Y419"/>
<dbReference type="SUPFAM" id="SSF48452">
    <property type="entry name" value="TPR-like"/>
    <property type="match status" value="1"/>
</dbReference>
<organism evidence="5 6">
    <name type="scientific">Helicocarpus griseus UAMH5409</name>
    <dbReference type="NCBI Taxonomy" id="1447875"/>
    <lineage>
        <taxon>Eukaryota</taxon>
        <taxon>Fungi</taxon>
        <taxon>Dikarya</taxon>
        <taxon>Ascomycota</taxon>
        <taxon>Pezizomycotina</taxon>
        <taxon>Eurotiomycetes</taxon>
        <taxon>Eurotiomycetidae</taxon>
        <taxon>Onygenales</taxon>
        <taxon>Ajellomycetaceae</taxon>
        <taxon>Helicocarpus</taxon>
    </lineage>
</organism>
<dbReference type="Gene3D" id="3.40.50.300">
    <property type="entry name" value="P-loop containing nucleotide triphosphate hydrolases"/>
    <property type="match status" value="1"/>
</dbReference>
<keyword evidence="6" id="KW-1185">Reference proteome</keyword>
<keyword evidence="1" id="KW-0677">Repeat</keyword>
<dbReference type="PANTHER" id="PTHR10039">
    <property type="entry name" value="AMELOGENIN"/>
    <property type="match status" value="1"/>
</dbReference>
<feature type="domain" description="Fungal STAND N-terminal Goodbye" evidence="3">
    <location>
        <begin position="25"/>
        <end position="144"/>
    </location>
</feature>
<feature type="compositionally biased region" description="Low complexity" evidence="2">
    <location>
        <begin position="1335"/>
        <end position="1357"/>
    </location>
</feature>
<sequence length="1503" mass="169520">MAQISGTTGLHVAENFPTSDVPFLWQQALEKYQESTGKALQQLPRFARVEDILKDTELQEGTFNKFRHNGGMVDRLRSSIARNASFLESLKFVVDAAALAFPPTAAISSAIFYVLQVTKHVSSDYDKVIDFFDSMKTFLERLSIIQGKLPSIPAYTSHVVRVFSAMLSLCGISATYIKKGRLKKLGGILIGGGADENLKSAHAAMEKSLTELESASVTVILANTEDLKKDSKNIIVTTERIDTRTERIELSIQDQFRHMSANFEQLLKSQRKDPKRQQLHDPGKVSDARTRKHVAFSSVKQCFETSIDPAWQARDIEYSFVKGSAKWVLEEGAYQIWREGKENPYLWISGNPGLGKTCVAFSLAKELTESLAAEPKASVAAFYFQNDHAELVSVSNAMSSIIIQIAGGNSAYCEQASSEIGKSDGFVDTKDLTSLWERFFQSKFRSKSNHRLFLIIDGLDEISTEDRSSFLELLAQIRKESLNMHVLFTCRGNIKSSPSSLQPLEIIVTKEKLQPDMRLLVEDRMKRLPNLYTFRKQTKRRILFKILERADSMLYVHHMLRRYNSIGREGAVLKDLQADIPDDLQSLYNTMLNEIQQRRTSEHLQIYKRLLAWLAFANRLLSVEEVGDLAMLLGQDRFDVIEEVEGRLSRILRITRPFEEENRDEEIDDMESSFDDDVSTAAKMIANDNAALLQFQDRSLRDYFRSAAAGEGGLRTESSCAHLLIFEMSVGVICGIYKHKDESPGGKLKAYATKFWTRHFMQLDPLSATEPDVLRVTKSLTMVLSNHNNAAKQLEVAPEYCEIFGKTVKRKNEFLISVSKWVERASMLGTEKLDDAARVWVESAAQSPLKMMVPLARGHISNCFQQLNDVIKCFNFAANALLMASATDLCPTILAKNITKANNIKMVMDVFSDIPKDEMAYQAMAVVLKNYGHREEAITACKAGLAISKPGFARFQTSVILTAIYVELYDISDDGLDDAGHKKDTKGYNMECHKIICEALSNKPSVVDNPALSKRILPATRSALLIRAYSERAMGNTDAAVKSYDEARTIWPTEILAGVLLNEITSIYAKEEKYTELIENVEQWTFWERMAWLTTGEEDDRDDIFRHAASQVGKGDFLIKTYEEIIAYLDRSRKSASTRWELASYYQTVKRDFANAKTLLYEIIDGDSFIRPSTGSEDLTILSDSRLSLCDIIYEEFRRADTIERKMALMEELKDLQTRGRRAAVDDGNRYETASSIAIAHTYRKMGPAHAFQDILEKTFEACMSSLTDDKGWNDQNSLCLLAKVLALVGGLEREAQIAFSAQFYIIDPEVDHEPSNNEESDDDDDEEEDDGGCDASIASEGDSDGASSDAGSNSGDLVSGSTAAAAAVTEDEKPSTEEDIAPYIAYTCFGECKDREMKNWDAGPIYMCMVCTCCDLCEECYLKQQAYNKGSSKNKYWKTYCGPNHWYIKGPVEGCKGIKKGYMTIGEERVRFMDWLEEVREVKWKRAWELFWRREEVGRDIL</sequence>
<protein>
    <recommendedName>
        <fullName evidence="7">Fungal STAND N-terminal Goodbye domain-containing protein</fullName>
    </recommendedName>
</protein>
<proteinExistence type="predicted"/>
<dbReference type="Gene3D" id="1.25.40.10">
    <property type="entry name" value="Tetratricopeptide repeat domain"/>
    <property type="match status" value="1"/>
</dbReference>
<name>A0A2B7Y419_9EURO</name>
<gene>
    <name evidence="5" type="ORF">AJ79_02171</name>
</gene>
<dbReference type="PANTHER" id="PTHR10039:SF17">
    <property type="entry name" value="FUNGAL STAND N-TERMINAL GOODBYE DOMAIN-CONTAINING PROTEIN-RELATED"/>
    <property type="match status" value="1"/>
</dbReference>
<evidence type="ECO:0000313" key="6">
    <source>
        <dbReference type="Proteomes" id="UP000223968"/>
    </source>
</evidence>
<reference evidence="5 6" key="1">
    <citation type="submission" date="2017-10" db="EMBL/GenBank/DDBJ databases">
        <title>Comparative genomics in systemic dimorphic fungi from Ajellomycetaceae.</title>
        <authorList>
            <person name="Munoz J.F."/>
            <person name="Mcewen J.G."/>
            <person name="Clay O.K."/>
            <person name="Cuomo C.A."/>
        </authorList>
    </citation>
    <scope>NUCLEOTIDE SEQUENCE [LARGE SCALE GENOMIC DNA]</scope>
    <source>
        <strain evidence="5 6">UAMH5409</strain>
    </source>
</reference>
<dbReference type="InterPro" id="IPR031350">
    <property type="entry name" value="Goodbye_dom"/>
</dbReference>
<feature type="domain" description="Nephrocystin 3-like N-terminal" evidence="4">
    <location>
        <begin position="323"/>
        <end position="491"/>
    </location>
</feature>
<dbReference type="SUPFAM" id="SSF52540">
    <property type="entry name" value="P-loop containing nucleoside triphosphate hydrolases"/>
    <property type="match status" value="1"/>
</dbReference>
<dbReference type="InterPro" id="IPR027417">
    <property type="entry name" value="P-loop_NTPase"/>
</dbReference>
<dbReference type="InterPro" id="IPR011990">
    <property type="entry name" value="TPR-like_helical_dom_sf"/>
</dbReference>
<feature type="region of interest" description="Disordered" evidence="2">
    <location>
        <begin position="1310"/>
        <end position="1359"/>
    </location>
</feature>
<dbReference type="Pfam" id="PF24883">
    <property type="entry name" value="NPHP3_N"/>
    <property type="match status" value="1"/>
</dbReference>
<dbReference type="Pfam" id="PF17109">
    <property type="entry name" value="Goodbye"/>
    <property type="match status" value="1"/>
</dbReference>
<accession>A0A2B7Y419</accession>
<dbReference type="Proteomes" id="UP000223968">
    <property type="component" value="Unassembled WGS sequence"/>
</dbReference>
<evidence type="ECO:0000259" key="3">
    <source>
        <dbReference type="Pfam" id="PF17109"/>
    </source>
</evidence>
<evidence type="ECO:0000259" key="4">
    <source>
        <dbReference type="Pfam" id="PF24883"/>
    </source>
</evidence>
<evidence type="ECO:0008006" key="7">
    <source>
        <dbReference type="Google" id="ProtNLM"/>
    </source>
</evidence>
<dbReference type="InterPro" id="IPR056884">
    <property type="entry name" value="NPHP3-like_N"/>
</dbReference>
<feature type="compositionally biased region" description="Acidic residues" evidence="2">
    <location>
        <begin position="1317"/>
        <end position="1333"/>
    </location>
</feature>
<evidence type="ECO:0000256" key="2">
    <source>
        <dbReference type="SAM" id="MobiDB-lite"/>
    </source>
</evidence>